<dbReference type="Proteomes" id="UP000770661">
    <property type="component" value="Unassembled WGS sequence"/>
</dbReference>
<name>A0A8J5D079_CHIOP</name>
<gene>
    <name evidence="2" type="ORF">GWK47_003916</name>
</gene>
<evidence type="ECO:0000313" key="3">
    <source>
        <dbReference type="Proteomes" id="UP000770661"/>
    </source>
</evidence>
<comment type="caution">
    <text evidence="2">The sequence shown here is derived from an EMBL/GenBank/DDBJ whole genome shotgun (WGS) entry which is preliminary data.</text>
</comment>
<evidence type="ECO:0000256" key="1">
    <source>
        <dbReference type="SAM" id="MobiDB-lite"/>
    </source>
</evidence>
<evidence type="ECO:0000313" key="2">
    <source>
        <dbReference type="EMBL" id="KAG0727879.1"/>
    </source>
</evidence>
<dbReference type="AlphaFoldDB" id="A0A8J5D079"/>
<keyword evidence="3" id="KW-1185">Reference proteome</keyword>
<proteinExistence type="predicted"/>
<protein>
    <submittedName>
        <fullName evidence="2">Uncharacterized protein</fullName>
    </submittedName>
</protein>
<accession>A0A8J5D079</accession>
<sequence>MMITTDLVPRPVPSVKIWRTGVYGRPYLPDHPRQASSGRPHPVTPPADDVHEPTFVAWSGCLRQTGGTTSPARWRPHTSASHVRPSRKPMDVLSKDGGCVPRPPDNIHR</sequence>
<dbReference type="EMBL" id="JACEEZ010002893">
    <property type="protein sequence ID" value="KAG0727879.1"/>
    <property type="molecule type" value="Genomic_DNA"/>
</dbReference>
<reference evidence="2" key="1">
    <citation type="submission" date="2020-07" db="EMBL/GenBank/DDBJ databases">
        <title>The High-quality genome of the commercially important snow crab, Chionoecetes opilio.</title>
        <authorList>
            <person name="Jeong J.-H."/>
            <person name="Ryu S."/>
        </authorList>
    </citation>
    <scope>NUCLEOTIDE SEQUENCE</scope>
    <source>
        <strain evidence="2">MADBK_172401_WGS</strain>
        <tissue evidence="2">Digestive gland</tissue>
    </source>
</reference>
<feature type="region of interest" description="Disordered" evidence="1">
    <location>
        <begin position="27"/>
        <end position="109"/>
    </location>
</feature>
<organism evidence="2 3">
    <name type="scientific">Chionoecetes opilio</name>
    <name type="common">Atlantic snow crab</name>
    <name type="synonym">Cancer opilio</name>
    <dbReference type="NCBI Taxonomy" id="41210"/>
    <lineage>
        <taxon>Eukaryota</taxon>
        <taxon>Metazoa</taxon>
        <taxon>Ecdysozoa</taxon>
        <taxon>Arthropoda</taxon>
        <taxon>Crustacea</taxon>
        <taxon>Multicrustacea</taxon>
        <taxon>Malacostraca</taxon>
        <taxon>Eumalacostraca</taxon>
        <taxon>Eucarida</taxon>
        <taxon>Decapoda</taxon>
        <taxon>Pleocyemata</taxon>
        <taxon>Brachyura</taxon>
        <taxon>Eubrachyura</taxon>
        <taxon>Majoidea</taxon>
        <taxon>Majidae</taxon>
        <taxon>Chionoecetes</taxon>
    </lineage>
</organism>